<feature type="domain" description="BTB" evidence="2">
    <location>
        <begin position="25"/>
        <end position="93"/>
    </location>
</feature>
<feature type="compositionally biased region" description="Low complexity" evidence="1">
    <location>
        <begin position="323"/>
        <end position="345"/>
    </location>
</feature>
<evidence type="ECO:0000313" key="3">
    <source>
        <dbReference type="EMBL" id="VDK37848.1"/>
    </source>
</evidence>
<dbReference type="Proteomes" id="UP000282613">
    <property type="component" value="Unassembled WGS sequence"/>
</dbReference>
<reference evidence="3 4" key="2">
    <citation type="submission" date="2018-11" db="EMBL/GenBank/DDBJ databases">
        <authorList>
            <consortium name="Pathogen Informatics"/>
        </authorList>
    </citation>
    <scope>NUCLEOTIDE SEQUENCE [LARGE SCALE GENOMIC DNA]</scope>
</reference>
<sequence length="937" mass="103750">MGYYNPIISFSMSVECFGSRDWLGNYVKINVGGSLFYTTISTLTREDSMLKALFSGRMDVKTDDDGWVLLDRSGKHFHLILNYLRDGSVPLPDNRQDLEELLIETRFYCLEGLRRMCEEKLEKLVAETQEKPNAASIYIVNCFTATDLACDSVQLEYLLDPVRSEQPVVKLTMNRYNNVFSYTNNSHDNLLRNIECLEKYALMFADRVVFIKDVRDKCEQNEICEWGFYWRCHKLKSIDCIAIHYSSEKRLIKVEFPESKIHEEMLFLLSISDRDLSDAEILDTAMCRGSAAGLGLATTAAVPQPSTSLTDPNEESIVHEPETASSSSVASSSVATTAASASTSAISRGVRGEEEVAGQRSINGLFPRTSLPSSFAASSSTGTAGTTTTAATVAPTTSAGTGVTGGGTSHSRGFVGAFAGSHRGTRRSNILFQWKSEVPEPFTLSDARTWLRRYLVSNHGGAAKVDEFLAFLQTHDYIKVACFEKRNLPLFYPSDESLYCAPGGRAGSGSSVLSKENKAGALNDIVRMIVKLLKTFDTFAPPNPTTVCLFKFVLRRHEEQKKKNRHPPSAWIGNRMGVLVSKISEVGCGKKLAFALFPRFSLNPIDLHVSMSFSRPTIVTGRLQKAHSDVSNSIDSVERLLRLATTLLHPNACFIIARLTAAIRSIKKSANDENFADNYFPLSSVECMAGLIAPILFPTVSQPKVILTSRLDRAEWKEALLTILFSVDGEKCIEPIELLNDIVDLTKLPSQAKELGPGVVNPSPSIVAPLRSSFSRLNIRSLPHRTTAVPLGSYRAKLGVESSSKAPSVPPMSSQSTLSPTLQCSHISRKLASQQRLSSLGKTYELMKLLNGILEDRAMDPKVKLNHLRQFQTYHGDVFWMRFGDVKTAERYFDRLNHRIANALTKKASETSAETMPKTSGAPFWRRVRSTTPRPSK</sequence>
<dbReference type="SUPFAM" id="SSF54695">
    <property type="entry name" value="POZ domain"/>
    <property type="match status" value="1"/>
</dbReference>
<dbReference type="Pfam" id="PF02214">
    <property type="entry name" value="BTB_2"/>
    <property type="match status" value="1"/>
</dbReference>
<evidence type="ECO:0000313" key="5">
    <source>
        <dbReference type="WBParaSite" id="TASK_0000708601-mRNA-1"/>
    </source>
</evidence>
<dbReference type="Gene3D" id="3.30.710.10">
    <property type="entry name" value="Potassium Channel Kv1.1, Chain A"/>
    <property type="match status" value="1"/>
</dbReference>
<evidence type="ECO:0000313" key="4">
    <source>
        <dbReference type="Proteomes" id="UP000282613"/>
    </source>
</evidence>
<accession>A0A0R3W9G1</accession>
<dbReference type="InterPro" id="IPR000210">
    <property type="entry name" value="BTB/POZ_dom"/>
</dbReference>
<dbReference type="InterPro" id="IPR003131">
    <property type="entry name" value="T1-type_BTB"/>
</dbReference>
<dbReference type="GO" id="GO:0051260">
    <property type="term" value="P:protein homooligomerization"/>
    <property type="evidence" value="ECO:0007669"/>
    <property type="project" value="InterPro"/>
</dbReference>
<dbReference type="WBParaSite" id="TASK_0000708601-mRNA-1">
    <property type="protein sequence ID" value="TASK_0000708601-mRNA-1"/>
    <property type="gene ID" value="TASK_0000708601"/>
</dbReference>
<dbReference type="PANTHER" id="PTHR11145:SF8">
    <property type="entry name" value="RE57120P"/>
    <property type="match status" value="1"/>
</dbReference>
<dbReference type="OrthoDB" id="2333377at2759"/>
<evidence type="ECO:0000259" key="2">
    <source>
        <dbReference type="PROSITE" id="PS50097"/>
    </source>
</evidence>
<keyword evidence="4" id="KW-1185">Reference proteome</keyword>
<organism evidence="5">
    <name type="scientific">Taenia asiatica</name>
    <name type="common">Asian tapeworm</name>
    <dbReference type="NCBI Taxonomy" id="60517"/>
    <lineage>
        <taxon>Eukaryota</taxon>
        <taxon>Metazoa</taxon>
        <taxon>Spiralia</taxon>
        <taxon>Lophotrochozoa</taxon>
        <taxon>Platyhelminthes</taxon>
        <taxon>Cestoda</taxon>
        <taxon>Eucestoda</taxon>
        <taxon>Cyclophyllidea</taxon>
        <taxon>Taeniidae</taxon>
        <taxon>Taenia</taxon>
    </lineage>
</organism>
<protein>
    <submittedName>
        <fullName evidence="5">BTB domain-containing protein</fullName>
    </submittedName>
</protein>
<dbReference type="PROSITE" id="PS50097">
    <property type="entry name" value="BTB"/>
    <property type="match status" value="1"/>
</dbReference>
<dbReference type="FunFam" id="3.30.710.10:FF:000046">
    <property type="entry name" value="BTB/POZ domain-containing protein KCTD7 isoform X1"/>
    <property type="match status" value="1"/>
</dbReference>
<feature type="compositionally biased region" description="Low complexity" evidence="1">
    <location>
        <begin position="372"/>
        <end position="401"/>
    </location>
</feature>
<dbReference type="InterPro" id="IPR045068">
    <property type="entry name" value="BACURD1-3"/>
</dbReference>
<dbReference type="InterPro" id="IPR011333">
    <property type="entry name" value="SKP1/BTB/POZ_sf"/>
</dbReference>
<dbReference type="EMBL" id="UYRS01018573">
    <property type="protein sequence ID" value="VDK37848.1"/>
    <property type="molecule type" value="Genomic_DNA"/>
</dbReference>
<dbReference type="STRING" id="60517.A0A0R3W9G1"/>
<dbReference type="SMART" id="SM00225">
    <property type="entry name" value="BTB"/>
    <property type="match status" value="1"/>
</dbReference>
<gene>
    <name evidence="3" type="ORF">TASK_LOCUS7087</name>
</gene>
<dbReference type="PANTHER" id="PTHR11145">
    <property type="entry name" value="BTB/POZ DOMAIN-CONTAINING ADAPTER FOR CUL3-MEDIATED RHOA DEGRADATION PROTEIN FAMILY MEMBER"/>
    <property type="match status" value="1"/>
</dbReference>
<dbReference type="AlphaFoldDB" id="A0A0R3W9G1"/>
<proteinExistence type="predicted"/>
<feature type="region of interest" description="Disordered" evidence="1">
    <location>
        <begin position="908"/>
        <end position="937"/>
    </location>
</feature>
<evidence type="ECO:0000256" key="1">
    <source>
        <dbReference type="SAM" id="MobiDB-lite"/>
    </source>
</evidence>
<name>A0A0R3W9G1_TAEAS</name>
<feature type="region of interest" description="Disordered" evidence="1">
    <location>
        <begin position="302"/>
        <end position="407"/>
    </location>
</feature>
<reference evidence="5" key="1">
    <citation type="submission" date="2017-02" db="UniProtKB">
        <authorList>
            <consortium name="WormBaseParasite"/>
        </authorList>
    </citation>
    <scope>IDENTIFICATION</scope>
</reference>
<dbReference type="CDD" id="cd18369">
    <property type="entry name" value="BTB_POZ_KCTD10-like_BACURD"/>
    <property type="match status" value="1"/>
</dbReference>